<organism evidence="4 5">
    <name type="scientific">Xanthoceras sorbifolium</name>
    <dbReference type="NCBI Taxonomy" id="99658"/>
    <lineage>
        <taxon>Eukaryota</taxon>
        <taxon>Viridiplantae</taxon>
        <taxon>Streptophyta</taxon>
        <taxon>Embryophyta</taxon>
        <taxon>Tracheophyta</taxon>
        <taxon>Spermatophyta</taxon>
        <taxon>Magnoliopsida</taxon>
        <taxon>eudicotyledons</taxon>
        <taxon>Gunneridae</taxon>
        <taxon>Pentapetalae</taxon>
        <taxon>rosids</taxon>
        <taxon>malvids</taxon>
        <taxon>Sapindales</taxon>
        <taxon>Sapindaceae</taxon>
        <taxon>Xanthoceroideae</taxon>
        <taxon>Xanthoceras</taxon>
    </lineage>
</organism>
<comment type="caution">
    <text evidence="4">The sequence shown here is derived from an EMBL/GenBank/DDBJ whole genome shotgun (WGS) entry which is preliminary data.</text>
</comment>
<accession>A0ABQ8HFN4</accession>
<feature type="domain" description="BAG" evidence="3">
    <location>
        <begin position="317"/>
        <end position="368"/>
    </location>
</feature>
<keyword evidence="1" id="KW-0143">Chaperone</keyword>
<evidence type="ECO:0000256" key="1">
    <source>
        <dbReference type="ARBA" id="ARBA00023186"/>
    </source>
</evidence>
<evidence type="ECO:0000259" key="3">
    <source>
        <dbReference type="Pfam" id="PF02179"/>
    </source>
</evidence>
<feature type="compositionally biased region" description="Basic and acidic residues" evidence="2">
    <location>
        <begin position="205"/>
        <end position="215"/>
    </location>
</feature>
<dbReference type="InterPro" id="IPR040400">
    <property type="entry name" value="BAG5/6/7/8"/>
</dbReference>
<dbReference type="Pfam" id="PF02179">
    <property type="entry name" value="BAG"/>
    <property type="match status" value="1"/>
</dbReference>
<dbReference type="InterPro" id="IPR003103">
    <property type="entry name" value="BAG_domain"/>
</dbReference>
<sequence length="419" mass="48559">MRRFRKMELVEPYYPPLFVRETSIFERKPLAFPSFVEEELDLSFPLDLLNPSPRPFDLFDTVTDLVQIEKTPSFCSYKRIYQRVEPESALQTLCDRVSALESRFDRLVNAEVKGRERKYTWTAEIKKGSVDRKYKWTAEIKGEKKEKKEEKKEEKNYKWTAEIKGGKKEETKEEKNYKWTAKIKGEGEQGPVLRTYTFETSSGDAGDRTKSEKKEKMKKHKVKAQHDTRVVEIEEPSDHKTVVLRQAFSKRAGAIKNGKGKNKELSPQDAAIMIQKTFRAYLIRRSQSLRALRDLAVAKTKLKEIRSWFNNFSYRRQVARDAEEQQRFSEKIIVLLLTVDAIEGADMMVRAAKKAMVDELEAMLDVVDPQPPGRSLSMRRRTFDMPDGTIQKEIAAGVAQVVQMLDQDEKSSSTFEACL</sequence>
<name>A0ABQ8HFN4_9ROSI</name>
<dbReference type="PANTHER" id="PTHR33322:SF3">
    <property type="entry name" value="BAG FAMILY MOLECULAR CHAPERONE REGULATOR 7"/>
    <property type="match status" value="1"/>
</dbReference>
<dbReference type="EMBL" id="JAFEMO010000011">
    <property type="protein sequence ID" value="KAH7557420.1"/>
    <property type="molecule type" value="Genomic_DNA"/>
</dbReference>
<evidence type="ECO:0000313" key="4">
    <source>
        <dbReference type="EMBL" id="KAH7557420.1"/>
    </source>
</evidence>
<keyword evidence="5" id="KW-1185">Reference proteome</keyword>
<evidence type="ECO:0000313" key="5">
    <source>
        <dbReference type="Proteomes" id="UP000827721"/>
    </source>
</evidence>
<reference evidence="4 5" key="1">
    <citation type="submission" date="2021-02" db="EMBL/GenBank/DDBJ databases">
        <title>Plant Genome Project.</title>
        <authorList>
            <person name="Zhang R.-G."/>
        </authorList>
    </citation>
    <scope>NUCLEOTIDE SEQUENCE [LARGE SCALE GENOMIC DNA]</scope>
    <source>
        <tissue evidence="4">Leaves</tissue>
    </source>
</reference>
<dbReference type="Proteomes" id="UP000827721">
    <property type="component" value="Unassembled WGS sequence"/>
</dbReference>
<gene>
    <name evidence="4" type="ORF">JRO89_XS11G0152800</name>
</gene>
<feature type="region of interest" description="Disordered" evidence="2">
    <location>
        <begin position="198"/>
        <end position="225"/>
    </location>
</feature>
<evidence type="ECO:0000256" key="2">
    <source>
        <dbReference type="SAM" id="MobiDB-lite"/>
    </source>
</evidence>
<proteinExistence type="predicted"/>
<dbReference type="SUPFAM" id="SSF63491">
    <property type="entry name" value="BAG domain"/>
    <property type="match status" value="1"/>
</dbReference>
<dbReference type="PANTHER" id="PTHR33322">
    <property type="entry name" value="BAG DOMAIN CONTAINING PROTEIN, EXPRESSED"/>
    <property type="match status" value="1"/>
</dbReference>
<protein>
    <recommendedName>
        <fullName evidence="3">BAG domain-containing protein</fullName>
    </recommendedName>
</protein>
<dbReference type="PROSITE" id="PS50096">
    <property type="entry name" value="IQ"/>
    <property type="match status" value="1"/>
</dbReference>